<reference evidence="2 3" key="1">
    <citation type="submission" date="2016-12" db="EMBL/GenBank/DDBJ databases">
        <authorList>
            <person name="Song W.-J."/>
            <person name="Kurnit D.M."/>
        </authorList>
    </citation>
    <scope>NUCLEOTIDE SEQUENCE [LARGE SCALE GENOMIC DNA]</scope>
    <source>
        <strain evidence="2 3">175</strain>
    </source>
</reference>
<proteinExistence type="inferred from homology"/>
<evidence type="ECO:0000256" key="1">
    <source>
        <dbReference type="HAMAP-Rule" id="MF_02216"/>
    </source>
</evidence>
<organism evidence="2 3">
    <name type="scientific">Methylomagnum ishizawai</name>
    <dbReference type="NCBI Taxonomy" id="1760988"/>
    <lineage>
        <taxon>Bacteria</taxon>
        <taxon>Pseudomonadati</taxon>
        <taxon>Pseudomonadota</taxon>
        <taxon>Gammaproteobacteria</taxon>
        <taxon>Methylococcales</taxon>
        <taxon>Methylococcaceae</taxon>
        <taxon>Methylomagnum</taxon>
    </lineage>
</organism>
<dbReference type="PANTHER" id="PTHR38040:SF1">
    <property type="entry name" value="UBIQUINONE BIOSYNTHESIS ACCESSORY FACTOR UBIK"/>
    <property type="match status" value="1"/>
</dbReference>
<dbReference type="AlphaFoldDB" id="A0A1Y6CXM2"/>
<dbReference type="HAMAP" id="MF_02216">
    <property type="entry name" value="UbiK"/>
    <property type="match status" value="1"/>
</dbReference>
<dbReference type="STRING" id="1760988.SAMN02949497_2369"/>
<gene>
    <name evidence="1" type="primary">ubiK</name>
    <name evidence="2" type="ORF">SAMN02949497_2369</name>
</gene>
<dbReference type="Pfam" id="PF04380">
    <property type="entry name" value="BMFP"/>
    <property type="match status" value="1"/>
</dbReference>
<dbReference type="GO" id="GO:0005829">
    <property type="term" value="C:cytosol"/>
    <property type="evidence" value="ECO:0007669"/>
    <property type="project" value="TreeGrafter"/>
</dbReference>
<dbReference type="PANTHER" id="PTHR38040">
    <property type="entry name" value="UBIQUINONE BIOSYNTHESIS ACCESSORY FACTOR UBIK"/>
    <property type="match status" value="1"/>
</dbReference>
<dbReference type="EMBL" id="FXAM01000001">
    <property type="protein sequence ID" value="SMF95026.1"/>
    <property type="molecule type" value="Genomic_DNA"/>
</dbReference>
<keyword evidence="1" id="KW-0963">Cytoplasm</keyword>
<dbReference type="UniPathway" id="UPA00232"/>
<comment type="subcellular location">
    <subcellularLocation>
        <location evidence="1">Cytoplasm</location>
    </subcellularLocation>
</comment>
<keyword evidence="1" id="KW-0831">Ubiquinone biosynthesis</keyword>
<name>A0A1Y6CXM2_9GAMM</name>
<protein>
    <recommendedName>
        <fullName evidence="1">Ubiquinone biosynthesis accessory factor UbiK</fullName>
    </recommendedName>
</protein>
<keyword evidence="3" id="KW-1185">Reference proteome</keyword>
<dbReference type="OrthoDB" id="5297354at2"/>
<evidence type="ECO:0000313" key="2">
    <source>
        <dbReference type="EMBL" id="SMF95026.1"/>
    </source>
</evidence>
<comment type="similarity">
    <text evidence="1">Belongs to the UbiK family.</text>
</comment>
<sequence>MFDTNPFTDLAKRLAETVPADFQLLRGDLERNFQALLQAHFAKMNLVSREEFEVQRAVLARTREQLAALETRVAALEQQLPSPPTI</sequence>
<dbReference type="RefSeq" id="WP_085212909.1">
    <property type="nucleotide sequence ID" value="NZ_FXAM01000001.1"/>
</dbReference>
<dbReference type="Proteomes" id="UP000192923">
    <property type="component" value="Unassembled WGS sequence"/>
</dbReference>
<dbReference type="InterPro" id="IPR007475">
    <property type="entry name" value="UbiK"/>
</dbReference>
<comment type="pathway">
    <text evidence="1">Cofactor biosynthesis; ubiquinone biosynthesis.</text>
</comment>
<dbReference type="GO" id="GO:0006744">
    <property type="term" value="P:ubiquinone biosynthetic process"/>
    <property type="evidence" value="ECO:0007669"/>
    <property type="project" value="UniProtKB-UniRule"/>
</dbReference>
<comment type="function">
    <text evidence="1">Required for efficient ubiquinone (coenzyme Q) biosynthesis. UbiK is probably an accessory factor of Ubi enzymes and facilitates ubiquinone biosynthesis by acting as an assembly factor, a targeting factor, or both.</text>
</comment>
<accession>A0A1Y6CXM2</accession>
<evidence type="ECO:0000313" key="3">
    <source>
        <dbReference type="Proteomes" id="UP000192923"/>
    </source>
</evidence>